<evidence type="ECO:0008006" key="3">
    <source>
        <dbReference type="Google" id="ProtNLM"/>
    </source>
</evidence>
<dbReference type="Gene3D" id="3.30.420.10">
    <property type="entry name" value="Ribonuclease H-like superfamily/Ribonuclease H"/>
    <property type="match status" value="1"/>
</dbReference>
<name>E2BHG9_HARSA</name>
<organism evidence="2">
    <name type="scientific">Harpegnathos saltator</name>
    <name type="common">Jerdon's jumping ant</name>
    <dbReference type="NCBI Taxonomy" id="610380"/>
    <lineage>
        <taxon>Eukaryota</taxon>
        <taxon>Metazoa</taxon>
        <taxon>Ecdysozoa</taxon>
        <taxon>Arthropoda</taxon>
        <taxon>Hexapoda</taxon>
        <taxon>Insecta</taxon>
        <taxon>Pterygota</taxon>
        <taxon>Neoptera</taxon>
        <taxon>Endopterygota</taxon>
        <taxon>Hymenoptera</taxon>
        <taxon>Apocrita</taxon>
        <taxon>Aculeata</taxon>
        <taxon>Formicoidea</taxon>
        <taxon>Formicidae</taxon>
        <taxon>Ponerinae</taxon>
        <taxon>Ponerini</taxon>
        <taxon>Harpegnathos</taxon>
    </lineage>
</organism>
<dbReference type="GO" id="GO:0003676">
    <property type="term" value="F:nucleic acid binding"/>
    <property type="evidence" value="ECO:0007669"/>
    <property type="project" value="InterPro"/>
</dbReference>
<gene>
    <name evidence="1" type="ORF">EAI_00744</name>
</gene>
<dbReference type="AlphaFoldDB" id="E2BHG9"/>
<dbReference type="InterPro" id="IPR036397">
    <property type="entry name" value="RNaseH_sf"/>
</dbReference>
<reference evidence="1 2" key="1">
    <citation type="journal article" date="2010" name="Science">
        <title>Genomic comparison of the ants Camponotus floridanus and Harpegnathos saltator.</title>
        <authorList>
            <person name="Bonasio R."/>
            <person name="Zhang G."/>
            <person name="Ye C."/>
            <person name="Mutti N.S."/>
            <person name="Fang X."/>
            <person name="Qin N."/>
            <person name="Donahue G."/>
            <person name="Yang P."/>
            <person name="Li Q."/>
            <person name="Li C."/>
            <person name="Zhang P."/>
            <person name="Huang Z."/>
            <person name="Berger S.L."/>
            <person name="Reinberg D."/>
            <person name="Wang J."/>
            <person name="Liebig J."/>
        </authorList>
    </citation>
    <scope>NUCLEOTIDE SEQUENCE [LARGE SCALE GENOMIC DNA]</scope>
    <source>
        <strain evidence="1 2">R22 G/1</strain>
    </source>
</reference>
<protein>
    <recommendedName>
        <fullName evidence="3">Histone-lysine N-methyltransferase SETMAR</fullName>
    </recommendedName>
</protein>
<evidence type="ECO:0000313" key="1">
    <source>
        <dbReference type="EMBL" id="EFN84863.1"/>
    </source>
</evidence>
<dbReference type="EMBL" id="GL448294">
    <property type="protein sequence ID" value="EFN84863.1"/>
    <property type="molecule type" value="Genomic_DNA"/>
</dbReference>
<dbReference type="Proteomes" id="UP000008237">
    <property type="component" value="Unassembled WGS sequence"/>
</dbReference>
<feature type="non-terminal residue" evidence="1">
    <location>
        <position position="70"/>
    </location>
</feature>
<evidence type="ECO:0000313" key="2">
    <source>
        <dbReference type="Proteomes" id="UP000008237"/>
    </source>
</evidence>
<sequence>IYQEQSIRLSDAIGRKRPFTGQGSRKVILLHDNAKSHIAEATRSKENHYTWARRCPTHSVFFRLAPSDFY</sequence>
<feature type="non-terminal residue" evidence="1">
    <location>
        <position position="1"/>
    </location>
</feature>
<keyword evidence="2" id="KW-1185">Reference proteome</keyword>
<dbReference type="InParanoid" id="E2BHG9"/>
<accession>E2BHG9</accession>
<proteinExistence type="predicted"/>